<feature type="compositionally biased region" description="Acidic residues" evidence="1">
    <location>
        <begin position="420"/>
        <end position="432"/>
    </location>
</feature>
<proteinExistence type="predicted"/>
<feature type="compositionally biased region" description="Pro residues" evidence="1">
    <location>
        <begin position="345"/>
        <end position="359"/>
    </location>
</feature>
<reference evidence="3 4" key="1">
    <citation type="submission" date="2024-02" db="EMBL/GenBank/DDBJ databases">
        <title>De novo assembly and annotation of 12 fungi associated with fruit tree decline syndrome in Ontario, Canada.</title>
        <authorList>
            <person name="Sulman M."/>
            <person name="Ellouze W."/>
            <person name="Ilyukhin E."/>
        </authorList>
    </citation>
    <scope>NUCLEOTIDE SEQUENCE [LARGE SCALE GENOMIC DNA]</scope>
    <source>
        <strain evidence="3 4">M97-236</strain>
    </source>
</reference>
<name>A0ABR3QRL9_9PLEO</name>
<evidence type="ECO:0000313" key="3">
    <source>
        <dbReference type="EMBL" id="KAL1594799.1"/>
    </source>
</evidence>
<protein>
    <submittedName>
        <fullName evidence="3">Uncharacterized protein</fullName>
    </submittedName>
</protein>
<gene>
    <name evidence="3" type="ORF">SLS59_008612</name>
</gene>
<feature type="compositionally biased region" description="Acidic residues" evidence="1">
    <location>
        <begin position="576"/>
        <end position="621"/>
    </location>
</feature>
<evidence type="ECO:0000256" key="1">
    <source>
        <dbReference type="SAM" id="MobiDB-lite"/>
    </source>
</evidence>
<dbReference type="EMBL" id="JAKIXB020000034">
    <property type="protein sequence ID" value="KAL1594799.1"/>
    <property type="molecule type" value="Genomic_DNA"/>
</dbReference>
<feature type="region of interest" description="Disordered" evidence="1">
    <location>
        <begin position="268"/>
        <end position="637"/>
    </location>
</feature>
<evidence type="ECO:0000256" key="2">
    <source>
        <dbReference type="SAM" id="SignalP"/>
    </source>
</evidence>
<feature type="compositionally biased region" description="Low complexity" evidence="1">
    <location>
        <begin position="301"/>
        <end position="320"/>
    </location>
</feature>
<feature type="compositionally biased region" description="Polar residues" evidence="1">
    <location>
        <begin position="111"/>
        <end position="124"/>
    </location>
</feature>
<feature type="compositionally biased region" description="Polar residues" evidence="1">
    <location>
        <begin position="558"/>
        <end position="571"/>
    </location>
</feature>
<feature type="compositionally biased region" description="Pro residues" evidence="1">
    <location>
        <begin position="280"/>
        <end position="293"/>
    </location>
</feature>
<organism evidence="3 4">
    <name type="scientific">Nothophoma quercina</name>
    <dbReference type="NCBI Taxonomy" id="749835"/>
    <lineage>
        <taxon>Eukaryota</taxon>
        <taxon>Fungi</taxon>
        <taxon>Dikarya</taxon>
        <taxon>Ascomycota</taxon>
        <taxon>Pezizomycotina</taxon>
        <taxon>Dothideomycetes</taxon>
        <taxon>Pleosporomycetidae</taxon>
        <taxon>Pleosporales</taxon>
        <taxon>Pleosporineae</taxon>
        <taxon>Didymellaceae</taxon>
        <taxon>Nothophoma</taxon>
    </lineage>
</organism>
<feature type="compositionally biased region" description="Low complexity" evidence="1">
    <location>
        <begin position="398"/>
        <end position="419"/>
    </location>
</feature>
<feature type="compositionally biased region" description="Acidic residues" evidence="1">
    <location>
        <begin position="439"/>
        <end position="449"/>
    </location>
</feature>
<keyword evidence="2" id="KW-0732">Signal</keyword>
<feature type="chain" id="PRO_5045123379" evidence="2">
    <location>
        <begin position="27"/>
        <end position="637"/>
    </location>
</feature>
<feature type="region of interest" description="Disordered" evidence="1">
    <location>
        <begin position="79"/>
        <end position="170"/>
    </location>
</feature>
<evidence type="ECO:0000313" key="4">
    <source>
        <dbReference type="Proteomes" id="UP001521222"/>
    </source>
</evidence>
<feature type="compositionally biased region" description="Low complexity" evidence="1">
    <location>
        <begin position="367"/>
        <end position="389"/>
    </location>
</feature>
<comment type="caution">
    <text evidence="3">The sequence shown here is derived from an EMBL/GenBank/DDBJ whole genome shotgun (WGS) entry which is preliminary data.</text>
</comment>
<keyword evidence="4" id="KW-1185">Reference proteome</keyword>
<sequence>MAPSFSRVSSGALLLALAYNAQPVKADFWEDVDNCKLVLDDLPADLTTDFCNDFTYGYEPENDYVTVTGQPVTVTEYPDAQTCTDEGGYETSTKEGYPTSTPGFSEGYQPSKPTWQGAGSNTTVEGYPKPTSGSSEGHQPSKPDESTKVPGETTKAPDYPPPTDIPEGGYDVTVTSTTTTTYWTTSTIYPDYPAATPAPYRRHARDVSARTVKKLQDRASWCDDRPCRLVQYDDDTIVEACKKYLGWEPTTSTVNVPGYTVVVTSYPTDCQKKDNGYKPDPVPAYPTDTPEPYPTEEPDYPTETPDYPEYPAETDYAPYPAETPEPYPTEEPEYPAETDYAPYPAETPEPYPADTPEPYPTEEPDYPSETPDYPEYPTETDYAPYPTETPEYEPEPYPESYPTDAPAPYAPDDGSSYDDGSYDDGSYDDGSYDDGSAPSEDDGTDDYQQSDDNQAGQNDFDNNYSGPDGPLPWDDADQTQELADAIDAGGYDQATQELGLDDAAWNALPGDSVADSGSGGGSKRRDVDYDSYQGYSPDQKDDSNYPTEDSSAEDCSTETDTGYPTEESSYPTEDYPTYDDSEDSYPAGEPEDDTAWVLPDSDEYEGDEYESDPYPESDEAPDYSGYDSYGEDGVGDY</sequence>
<feature type="signal peptide" evidence="2">
    <location>
        <begin position="1"/>
        <end position="26"/>
    </location>
</feature>
<feature type="compositionally biased region" description="Polar residues" evidence="1">
    <location>
        <begin position="453"/>
        <end position="465"/>
    </location>
</feature>
<accession>A0ABR3QRL9</accession>
<dbReference type="Proteomes" id="UP001521222">
    <property type="component" value="Unassembled WGS sequence"/>
</dbReference>